<dbReference type="AlphaFoldDB" id="A0A9Q0M8R0"/>
<evidence type="ECO:0000313" key="1">
    <source>
        <dbReference type="EMBL" id="KAJ6221853.1"/>
    </source>
</evidence>
<sequence>MRLRFVRSRRNSMLIDNERVDEMKKKGSNWNRHQTEMMNKRNESSQKECSPTILNEYDCQLLNEIELAANSFVDEQSLPIVDAISNLHLISIKLLQLYSVPILKYCQSISAFNMLQASDKLLVYNSIYFKLLSIRFAFNYNLENDCFPILENATNSQSTLVMYKNILTESNQIDTLMVSKNLIQTLKFEMDNDPMIRDLLITQILFKPIVNLIKYLEHKYQNPTKACRKYSKLMSLINDQWSLFQLFLFSFVLLIGIDLIHTDGETPESLRIRNRYAFLADKGLISQFANKCSRTYLSNSHDNEFNMEKLIHLIERLEDHIANRSQSSQFNSPNGIGRMLLQRFNMEAINFETMEQKSFIEYMASIDSIIVGLFPNLVDYYFPDEIYTEDELCLLLYTFSHKFDLVDGKITERGVIAFRRNPTEAIAPSNLIAGIISAYSQWQLSGKDISSRLSVPMSDDIRMDDGVLAVTFANRMGSGSFFELSNSIEPKMIYGLKGYWHNETYLMFDDGLVPAKSIEMIRKCNRASLAQIRGSLDGFIIGRRLRSNHENVIKLSLSTILRMYYSSPEIVSVVNQLGVHYCDRTELVPTAEELKRIGQQYEQIYNYIYSLDGAKYYGDQLYEHLMHSAIKTQSEFCSTKPSMKKTYKIRCTMDEL</sequence>
<reference evidence="1" key="1">
    <citation type="submission" date="2022-12" db="EMBL/GenBank/DDBJ databases">
        <title>Genome assemblies of Blomia tropicalis.</title>
        <authorList>
            <person name="Cui Y."/>
        </authorList>
    </citation>
    <scope>NUCLEOTIDE SEQUENCE</scope>
    <source>
        <tissue evidence="1">Adult mites</tissue>
    </source>
</reference>
<name>A0A9Q0M8R0_BLOTA</name>
<evidence type="ECO:0000313" key="2">
    <source>
        <dbReference type="Proteomes" id="UP001142055"/>
    </source>
</evidence>
<comment type="caution">
    <text evidence="1">The sequence shown here is derived from an EMBL/GenBank/DDBJ whole genome shotgun (WGS) entry which is preliminary data.</text>
</comment>
<dbReference type="EMBL" id="JAPWDV010000001">
    <property type="protein sequence ID" value="KAJ6221853.1"/>
    <property type="molecule type" value="Genomic_DNA"/>
</dbReference>
<gene>
    <name evidence="1" type="ORF">RDWZM_000398</name>
</gene>
<protein>
    <submittedName>
        <fullName evidence="1">Uncharacterized protein</fullName>
    </submittedName>
</protein>
<organism evidence="1 2">
    <name type="scientific">Blomia tropicalis</name>
    <name type="common">Mite</name>
    <dbReference type="NCBI Taxonomy" id="40697"/>
    <lineage>
        <taxon>Eukaryota</taxon>
        <taxon>Metazoa</taxon>
        <taxon>Ecdysozoa</taxon>
        <taxon>Arthropoda</taxon>
        <taxon>Chelicerata</taxon>
        <taxon>Arachnida</taxon>
        <taxon>Acari</taxon>
        <taxon>Acariformes</taxon>
        <taxon>Sarcoptiformes</taxon>
        <taxon>Astigmata</taxon>
        <taxon>Glycyphagoidea</taxon>
        <taxon>Echimyopodidae</taxon>
        <taxon>Blomia</taxon>
    </lineage>
</organism>
<dbReference type="Proteomes" id="UP001142055">
    <property type="component" value="Chromosome 1"/>
</dbReference>
<accession>A0A9Q0M8R0</accession>
<proteinExistence type="predicted"/>
<keyword evidence="2" id="KW-1185">Reference proteome</keyword>